<protein>
    <submittedName>
        <fullName evidence="2">Uncharacterized protein</fullName>
    </submittedName>
</protein>
<sequence>METVLFWIAWGIISSLVLKTFYFSYSKDKLQRLRLTAFGINFSVLVLFFLPWISEPQGVLTGLGLILESNPFVTLLGGLIVISALSFLSKDKTLLKAGAVSHLSASVLFILTMMRLMPGTVTLTLELIAPIVATMILLVGNVVVLLLWQQLQLKKIKKTARKGSVAVLPILLVCLLVLGLLAFFKLSGGQKSESEKETFALPLKSGVVCAGLGNFSFQMDSRSSPIAESDRALILQSASGLLLVTKKEIKIDEILKEQNVPFEKTGDSYVFSLSSETPVSAMSSKKGEYTISLLHDSSAKEKAQRTFQTVVNSIKGGCDQ</sequence>
<comment type="caution">
    <text evidence="2">The sequence shown here is derived from an EMBL/GenBank/DDBJ whole genome shotgun (WGS) entry which is preliminary data.</text>
</comment>
<keyword evidence="1" id="KW-0472">Membrane</keyword>
<proteinExistence type="predicted"/>
<evidence type="ECO:0000256" key="1">
    <source>
        <dbReference type="SAM" id="Phobius"/>
    </source>
</evidence>
<evidence type="ECO:0000313" key="2">
    <source>
        <dbReference type="EMBL" id="OGG07426.1"/>
    </source>
</evidence>
<keyword evidence="1" id="KW-1133">Transmembrane helix</keyword>
<feature type="transmembrane region" description="Helical" evidence="1">
    <location>
        <begin position="6"/>
        <end position="23"/>
    </location>
</feature>
<organism evidence="2 3">
    <name type="scientific">Candidatus Gottesmanbacteria bacterium RIFCSPHIGHO2_01_FULL_42_12</name>
    <dbReference type="NCBI Taxonomy" id="1798377"/>
    <lineage>
        <taxon>Bacteria</taxon>
        <taxon>Candidatus Gottesmaniibacteriota</taxon>
    </lineage>
</organism>
<evidence type="ECO:0000313" key="3">
    <source>
        <dbReference type="Proteomes" id="UP000178681"/>
    </source>
</evidence>
<name>A0A1F5Z4S3_9BACT</name>
<accession>A0A1F5Z4S3</accession>
<feature type="transmembrane region" description="Helical" evidence="1">
    <location>
        <begin position="35"/>
        <end position="53"/>
    </location>
</feature>
<gene>
    <name evidence="2" type="ORF">A2872_02385</name>
</gene>
<keyword evidence="1" id="KW-0812">Transmembrane</keyword>
<feature type="transmembrane region" description="Helical" evidence="1">
    <location>
        <begin position="94"/>
        <end position="116"/>
    </location>
</feature>
<feature type="transmembrane region" description="Helical" evidence="1">
    <location>
        <begin position="59"/>
        <end position="82"/>
    </location>
</feature>
<reference evidence="2 3" key="1">
    <citation type="journal article" date="2016" name="Nat. Commun.">
        <title>Thousands of microbial genomes shed light on interconnected biogeochemical processes in an aquifer system.</title>
        <authorList>
            <person name="Anantharaman K."/>
            <person name="Brown C.T."/>
            <person name="Hug L.A."/>
            <person name="Sharon I."/>
            <person name="Castelle C.J."/>
            <person name="Probst A.J."/>
            <person name="Thomas B.C."/>
            <person name="Singh A."/>
            <person name="Wilkins M.J."/>
            <person name="Karaoz U."/>
            <person name="Brodie E.L."/>
            <person name="Williams K.H."/>
            <person name="Hubbard S.S."/>
            <person name="Banfield J.F."/>
        </authorList>
    </citation>
    <scope>NUCLEOTIDE SEQUENCE [LARGE SCALE GENOMIC DNA]</scope>
</reference>
<dbReference type="AlphaFoldDB" id="A0A1F5Z4S3"/>
<feature type="transmembrane region" description="Helical" evidence="1">
    <location>
        <begin position="163"/>
        <end position="184"/>
    </location>
</feature>
<dbReference type="EMBL" id="MFJG01000005">
    <property type="protein sequence ID" value="OGG07426.1"/>
    <property type="molecule type" value="Genomic_DNA"/>
</dbReference>
<dbReference type="STRING" id="1798377.A2872_02385"/>
<dbReference type="Proteomes" id="UP000178681">
    <property type="component" value="Unassembled WGS sequence"/>
</dbReference>
<feature type="transmembrane region" description="Helical" evidence="1">
    <location>
        <begin position="128"/>
        <end position="151"/>
    </location>
</feature>